<evidence type="ECO:0000256" key="1">
    <source>
        <dbReference type="ARBA" id="ARBA00022679"/>
    </source>
</evidence>
<evidence type="ECO:0000259" key="3">
    <source>
        <dbReference type="PROSITE" id="PS50206"/>
    </source>
</evidence>
<dbReference type="PANTHER" id="PTHR11364">
    <property type="entry name" value="THIOSULFATE SULFERTANSFERASE"/>
    <property type="match status" value="1"/>
</dbReference>
<organism evidence="4 5">
    <name type="scientific">Shouchella xiaoxiensis</name>
    <dbReference type="NCBI Taxonomy" id="766895"/>
    <lineage>
        <taxon>Bacteria</taxon>
        <taxon>Bacillati</taxon>
        <taxon>Bacillota</taxon>
        <taxon>Bacilli</taxon>
        <taxon>Bacillales</taxon>
        <taxon>Bacillaceae</taxon>
        <taxon>Shouchella</taxon>
    </lineage>
</organism>
<evidence type="ECO:0000256" key="2">
    <source>
        <dbReference type="ARBA" id="ARBA00022737"/>
    </source>
</evidence>
<dbReference type="RefSeq" id="WP_204465903.1">
    <property type="nucleotide sequence ID" value="NZ_JAFBCV010000005.1"/>
</dbReference>
<dbReference type="PROSITE" id="PS00380">
    <property type="entry name" value="RHODANESE_1"/>
    <property type="match status" value="1"/>
</dbReference>
<name>A0ABS2ST66_9BACI</name>
<dbReference type="SUPFAM" id="SSF52821">
    <property type="entry name" value="Rhodanese/Cell cycle control phosphatase"/>
    <property type="match status" value="2"/>
</dbReference>
<dbReference type="Pfam" id="PF00581">
    <property type="entry name" value="Rhodanese"/>
    <property type="match status" value="2"/>
</dbReference>
<dbReference type="InterPro" id="IPR045078">
    <property type="entry name" value="TST/MPST-like"/>
</dbReference>
<dbReference type="InterPro" id="IPR036873">
    <property type="entry name" value="Rhodanese-like_dom_sf"/>
</dbReference>
<dbReference type="EC" id="2.8.1.2" evidence="4"/>
<dbReference type="CDD" id="cd01449">
    <property type="entry name" value="TST_Repeat_2"/>
    <property type="match status" value="1"/>
</dbReference>
<keyword evidence="2" id="KW-0677">Repeat</keyword>
<dbReference type="GO" id="GO:0016784">
    <property type="term" value="F:3-mercaptopyruvate sulfurtransferase activity"/>
    <property type="evidence" value="ECO:0007669"/>
    <property type="project" value="UniProtKB-EC"/>
</dbReference>
<dbReference type="Gene3D" id="3.40.250.10">
    <property type="entry name" value="Rhodanese-like domain"/>
    <property type="match status" value="2"/>
</dbReference>
<dbReference type="CDD" id="cd01448">
    <property type="entry name" value="TST_Repeat_1"/>
    <property type="match status" value="1"/>
</dbReference>
<dbReference type="Proteomes" id="UP001179280">
    <property type="component" value="Unassembled WGS sequence"/>
</dbReference>
<dbReference type="PROSITE" id="PS50206">
    <property type="entry name" value="RHODANESE_3"/>
    <property type="match status" value="2"/>
</dbReference>
<evidence type="ECO:0000313" key="4">
    <source>
        <dbReference type="EMBL" id="MBM7838679.1"/>
    </source>
</evidence>
<gene>
    <name evidence="4" type="ORF">JOC54_001938</name>
</gene>
<feature type="domain" description="Rhodanese" evidence="3">
    <location>
        <begin position="12"/>
        <end position="132"/>
    </location>
</feature>
<feature type="domain" description="Rhodanese" evidence="3">
    <location>
        <begin position="162"/>
        <end position="272"/>
    </location>
</feature>
<dbReference type="InterPro" id="IPR001307">
    <property type="entry name" value="Thiosulphate_STrfase_CS"/>
</dbReference>
<accession>A0ABS2ST66</accession>
<comment type="caution">
    <text evidence="4">The sequence shown here is derived from an EMBL/GenBank/DDBJ whole genome shotgun (WGS) entry which is preliminary data.</text>
</comment>
<keyword evidence="1 4" id="KW-0808">Transferase</keyword>
<proteinExistence type="predicted"/>
<dbReference type="EMBL" id="JAFBCV010000005">
    <property type="protein sequence ID" value="MBM7838679.1"/>
    <property type="molecule type" value="Genomic_DNA"/>
</dbReference>
<sequence length="272" mass="30718">MIVTSEWLNAQQEENIVILDARHDLVDLEFGRREYNKDHIPGALFIDMATELADLSLEGGGRYPMPSPQKMADMFAKKGINEDSRVVVYDDNNGGMAAGRVWWMLHYLGKNQVALLEGGISAWKEKGFPTTNEVKPRTPIQFTPTIRNNERIEAEEVYKKLADDNVVLIDARTFDRYSGQSETLDAKAGHIPGALSYFWKEILADNKKWKNNEELGVHFNAINKESEVIVYCGSGISACPNVMALKKAGYSNVKLYPGSWSDWITHDQYPIE</sequence>
<dbReference type="InterPro" id="IPR001763">
    <property type="entry name" value="Rhodanese-like_dom"/>
</dbReference>
<dbReference type="SMART" id="SM00450">
    <property type="entry name" value="RHOD"/>
    <property type="match status" value="2"/>
</dbReference>
<dbReference type="EC" id="2.8.1.1" evidence="4"/>
<keyword evidence="5" id="KW-1185">Reference proteome</keyword>
<dbReference type="PANTHER" id="PTHR11364:SF27">
    <property type="entry name" value="SULFURTRANSFERASE"/>
    <property type="match status" value="1"/>
</dbReference>
<dbReference type="GO" id="GO:0004792">
    <property type="term" value="F:thiosulfate-cyanide sulfurtransferase activity"/>
    <property type="evidence" value="ECO:0007669"/>
    <property type="project" value="UniProtKB-EC"/>
</dbReference>
<protein>
    <submittedName>
        <fullName evidence="4">Thiosulfate/3-mercaptopyruvate sulfurtransferase</fullName>
        <ecNumber evidence="4">2.8.1.1</ecNumber>
        <ecNumber evidence="4">2.8.1.2</ecNumber>
    </submittedName>
</protein>
<evidence type="ECO:0000313" key="5">
    <source>
        <dbReference type="Proteomes" id="UP001179280"/>
    </source>
</evidence>
<reference evidence="4" key="1">
    <citation type="submission" date="2021-01" db="EMBL/GenBank/DDBJ databases">
        <title>Genomic Encyclopedia of Type Strains, Phase IV (KMG-IV): sequencing the most valuable type-strain genomes for metagenomic binning, comparative biology and taxonomic classification.</title>
        <authorList>
            <person name="Goeker M."/>
        </authorList>
    </citation>
    <scope>NUCLEOTIDE SEQUENCE</scope>
    <source>
        <strain evidence="4">DSM 21943</strain>
    </source>
</reference>